<accession>A0A5P8WH97</accession>
<dbReference type="Proteomes" id="UP000326678">
    <property type="component" value="Chromosome Gxm2"/>
</dbReference>
<proteinExistence type="predicted"/>
<organism evidence="1 2">
    <name type="scientific">Nostoc sphaeroides CCNUC1</name>
    <dbReference type="NCBI Taxonomy" id="2653204"/>
    <lineage>
        <taxon>Bacteria</taxon>
        <taxon>Bacillati</taxon>
        <taxon>Cyanobacteriota</taxon>
        <taxon>Cyanophyceae</taxon>
        <taxon>Nostocales</taxon>
        <taxon>Nostocaceae</taxon>
        <taxon>Nostoc</taxon>
    </lineage>
</organism>
<dbReference type="KEGG" id="nsh:GXM_09030"/>
<keyword evidence="2" id="KW-1185">Reference proteome</keyword>
<reference evidence="1 2" key="1">
    <citation type="submission" date="2019-10" db="EMBL/GenBank/DDBJ databases">
        <title>Genomic and transcriptomic insights into the perfect genentic adaptation of a filamentous nitrogen-fixing cyanobacterium to rice fields.</title>
        <authorList>
            <person name="Chen Z."/>
        </authorList>
    </citation>
    <scope>NUCLEOTIDE SEQUENCE [LARGE SCALE GENOMIC DNA]</scope>
    <source>
        <strain evidence="1">CCNUC1</strain>
    </source>
</reference>
<evidence type="ECO:0000313" key="2">
    <source>
        <dbReference type="Proteomes" id="UP000326678"/>
    </source>
</evidence>
<dbReference type="EMBL" id="CP045227">
    <property type="protein sequence ID" value="QFS51536.1"/>
    <property type="molecule type" value="Genomic_DNA"/>
</dbReference>
<dbReference type="RefSeq" id="WP_152592035.1">
    <property type="nucleotide sequence ID" value="NZ_CP045227.1"/>
</dbReference>
<protein>
    <submittedName>
        <fullName evidence="1">Uncharacterized protein</fullName>
    </submittedName>
</protein>
<name>A0A5P8WH97_9NOSO</name>
<evidence type="ECO:0000313" key="1">
    <source>
        <dbReference type="EMBL" id="QFS51536.1"/>
    </source>
</evidence>
<sequence>MSSHEPDALNDLFAKIGLYIDWQYSDFLKRVLEYKLVSISTLYDLLQEQGYTIELESLRRYFNSNKQSSRFPPKEFVKVFCKCLDLTCEQEAILLILWGRMKVIRKLERKFQTGKLKM</sequence>
<gene>
    <name evidence="1" type="ORF">GXM_09030</name>
</gene>
<dbReference type="AlphaFoldDB" id="A0A5P8WH97"/>